<sequence length="64" mass="6730">MMAPAFSGLFGKQAYNGEPLKAPGYPLYLFILPVSMYCCQAACAGQNKKDAAAIPGARGKMVNS</sequence>
<reference evidence="1 2" key="1">
    <citation type="submission" date="2022-12" db="EMBL/GenBank/DDBJ databases">
        <title>Chitinophagaceae gen. sp. nov., a new member of the family Chitinophagaceae, isolated from soil in a chemical factory.</title>
        <authorList>
            <person name="Ke Z."/>
        </authorList>
    </citation>
    <scope>NUCLEOTIDE SEQUENCE [LARGE SCALE GENOMIC DNA]</scope>
    <source>
        <strain evidence="1 2">LY-5</strain>
    </source>
</reference>
<name>A0ABT4UER2_9BACT</name>
<gene>
    <name evidence="1" type="ORF">O3P16_00780</name>
</gene>
<dbReference type="RefSeq" id="WP_407029656.1">
    <property type="nucleotide sequence ID" value="NZ_JAQGEF010000001.1"/>
</dbReference>
<dbReference type="EMBL" id="JAQGEF010000001">
    <property type="protein sequence ID" value="MDA3613324.1"/>
    <property type="molecule type" value="Genomic_DNA"/>
</dbReference>
<proteinExistence type="predicted"/>
<accession>A0ABT4UER2</accession>
<comment type="caution">
    <text evidence="1">The sequence shown here is derived from an EMBL/GenBank/DDBJ whole genome shotgun (WGS) entry which is preliminary data.</text>
</comment>
<evidence type="ECO:0000313" key="1">
    <source>
        <dbReference type="EMBL" id="MDA3613324.1"/>
    </source>
</evidence>
<evidence type="ECO:0000313" key="2">
    <source>
        <dbReference type="Proteomes" id="UP001210231"/>
    </source>
</evidence>
<protein>
    <submittedName>
        <fullName evidence="1">Uncharacterized protein</fullName>
    </submittedName>
</protein>
<organism evidence="1 2">
    <name type="scientific">Polluticaenibacter yanchengensis</name>
    <dbReference type="NCBI Taxonomy" id="3014562"/>
    <lineage>
        <taxon>Bacteria</taxon>
        <taxon>Pseudomonadati</taxon>
        <taxon>Bacteroidota</taxon>
        <taxon>Chitinophagia</taxon>
        <taxon>Chitinophagales</taxon>
        <taxon>Chitinophagaceae</taxon>
        <taxon>Polluticaenibacter</taxon>
    </lineage>
</organism>
<dbReference type="Proteomes" id="UP001210231">
    <property type="component" value="Unassembled WGS sequence"/>
</dbReference>
<keyword evidence="2" id="KW-1185">Reference proteome</keyword>